<dbReference type="AlphaFoldDB" id="A0A8J2R0Y2"/>
<reference evidence="4" key="1">
    <citation type="submission" date="2021-09" db="EMBL/GenBank/DDBJ databases">
        <authorList>
            <person name="Martin H S."/>
        </authorList>
    </citation>
    <scope>NUCLEOTIDE SEQUENCE</scope>
</reference>
<dbReference type="Proteomes" id="UP000789524">
    <property type="component" value="Unassembled WGS sequence"/>
</dbReference>
<dbReference type="InterPro" id="IPR009057">
    <property type="entry name" value="Homeodomain-like_sf"/>
</dbReference>
<evidence type="ECO:0000259" key="3">
    <source>
        <dbReference type="PROSITE" id="PS50960"/>
    </source>
</evidence>
<accession>A0A8J2R0Y2</accession>
<name>A0A8J2R0Y2_9NEOP</name>
<dbReference type="Gene3D" id="1.10.10.60">
    <property type="entry name" value="Homeodomain-like"/>
    <property type="match status" value="1"/>
</dbReference>
<keyword evidence="2" id="KW-0238">DNA-binding</keyword>
<dbReference type="OrthoDB" id="5556307at2759"/>
<gene>
    <name evidence="4" type="ORF">DCHRY22_LOCUS13243</name>
</gene>
<dbReference type="GO" id="GO:0003677">
    <property type="term" value="F:DNA binding"/>
    <property type="evidence" value="ECO:0007669"/>
    <property type="project" value="UniProtKB-UniRule"/>
</dbReference>
<proteinExistence type="predicted"/>
<comment type="caution">
    <text evidence="4">The sequence shown here is derived from an EMBL/GenBank/DDBJ whole genome shotgun (WGS) entry which is preliminary data.</text>
</comment>
<feature type="domain" description="HTH psq-type" evidence="3">
    <location>
        <begin position="299"/>
        <end position="350"/>
    </location>
</feature>
<keyword evidence="5" id="KW-1185">Reference proteome</keyword>
<evidence type="ECO:0000256" key="1">
    <source>
        <dbReference type="ARBA" id="ARBA00004123"/>
    </source>
</evidence>
<evidence type="ECO:0000313" key="5">
    <source>
        <dbReference type="Proteomes" id="UP000789524"/>
    </source>
</evidence>
<dbReference type="SUPFAM" id="SSF46689">
    <property type="entry name" value="Homeodomain-like"/>
    <property type="match status" value="1"/>
</dbReference>
<dbReference type="PROSITE" id="PS50960">
    <property type="entry name" value="HTH_PSQ"/>
    <property type="match status" value="1"/>
</dbReference>
<evidence type="ECO:0000256" key="2">
    <source>
        <dbReference type="PROSITE-ProRule" id="PRU00320"/>
    </source>
</evidence>
<dbReference type="EMBL" id="CAKASE010000079">
    <property type="protein sequence ID" value="CAG9579647.1"/>
    <property type="molecule type" value="Genomic_DNA"/>
</dbReference>
<dbReference type="InterPro" id="IPR007889">
    <property type="entry name" value="HTH_Psq"/>
</dbReference>
<sequence length="417" mass="47536">MEKLIQPVKEVYSKFVFDKQTPSYVEIYTKKETDAVIVYSKIQEVIIGHVASPCNAIWKSVCALNNINQLLVEMTAAGVTTMPLDNAFIRVNNPNIKQPNNSKRLTELLNETEMYTYTAECPLGGCICVTEDTTSLRQCMSIDVNNKSYLSKLVLKLSRGHSQTSKVLKNLKSSPAQALSLVGQVGIEKTMWEYTKIMSLLEHSFFIAGIWHTDNRSNESIEQINQTIQDMTMGDTLNPFENLTSTEHSIRLDTESICIDDENELTVDDFTSLKKHGLVNERKDVNEPVLIWLLTSNNMNSKRKLKTLTLREKFNVIYVVKSGTKKKDVAARYGLPASTLYTIIMNEAEILQRYESSTNLSCKRRRLAEFPDLEEFLLTWLKQCRNKNISLSGPILISYNFGSHWDTVRFVPAMVDW</sequence>
<comment type="subcellular location">
    <subcellularLocation>
        <location evidence="1 2">Nucleus</location>
    </subcellularLocation>
</comment>
<feature type="DNA-binding region" description="H-T-H motif" evidence="2">
    <location>
        <begin position="326"/>
        <end position="346"/>
    </location>
</feature>
<keyword evidence="2" id="KW-0539">Nucleus</keyword>
<dbReference type="GO" id="GO:0005634">
    <property type="term" value="C:nucleus"/>
    <property type="evidence" value="ECO:0007669"/>
    <property type="project" value="UniProtKB-SubCell"/>
</dbReference>
<evidence type="ECO:0000313" key="4">
    <source>
        <dbReference type="EMBL" id="CAG9579647.1"/>
    </source>
</evidence>
<organism evidence="4 5">
    <name type="scientific">Danaus chrysippus</name>
    <name type="common">African queen</name>
    <dbReference type="NCBI Taxonomy" id="151541"/>
    <lineage>
        <taxon>Eukaryota</taxon>
        <taxon>Metazoa</taxon>
        <taxon>Ecdysozoa</taxon>
        <taxon>Arthropoda</taxon>
        <taxon>Hexapoda</taxon>
        <taxon>Insecta</taxon>
        <taxon>Pterygota</taxon>
        <taxon>Neoptera</taxon>
        <taxon>Endopterygota</taxon>
        <taxon>Lepidoptera</taxon>
        <taxon>Glossata</taxon>
        <taxon>Ditrysia</taxon>
        <taxon>Papilionoidea</taxon>
        <taxon>Nymphalidae</taxon>
        <taxon>Danainae</taxon>
        <taxon>Danaini</taxon>
        <taxon>Danaina</taxon>
        <taxon>Danaus</taxon>
        <taxon>Anosia</taxon>
    </lineage>
</organism>
<protein>
    <submittedName>
        <fullName evidence="4">(African queen) hypothetical protein</fullName>
    </submittedName>
</protein>
<dbReference type="Pfam" id="PF04218">
    <property type="entry name" value="CENP-B_N"/>
    <property type="match status" value="1"/>
</dbReference>